<comment type="caution">
    <text evidence="1">The sequence shown here is derived from an EMBL/GenBank/DDBJ whole genome shotgun (WGS) entry which is preliminary data.</text>
</comment>
<protein>
    <submittedName>
        <fullName evidence="1">Uncharacterized protein</fullName>
    </submittedName>
</protein>
<evidence type="ECO:0000313" key="2">
    <source>
        <dbReference type="Proteomes" id="UP000824116"/>
    </source>
</evidence>
<sequence length="109" mass="12929">MKINILGSEWTIEYRNADADPLLKEDDGYTDPSIRLIVIANKRDDCEIQDFKCMQKENLRHEIIHAFLFESGLRFNLEHREFGHEETMIDWLAIQFPKILEVFKEADCL</sequence>
<dbReference type="Proteomes" id="UP000824116">
    <property type="component" value="Unassembled WGS sequence"/>
</dbReference>
<evidence type="ECO:0000313" key="1">
    <source>
        <dbReference type="EMBL" id="HIZ75700.1"/>
    </source>
</evidence>
<gene>
    <name evidence="1" type="ORF">H9723_10765</name>
</gene>
<name>A0A9D2GBC5_9FIRM</name>
<proteinExistence type="predicted"/>
<dbReference type="AlphaFoldDB" id="A0A9D2GBC5"/>
<dbReference type="EMBL" id="DXAY01000253">
    <property type="protein sequence ID" value="HIZ75700.1"/>
    <property type="molecule type" value="Genomic_DNA"/>
</dbReference>
<reference evidence="1" key="1">
    <citation type="journal article" date="2021" name="PeerJ">
        <title>Extensive microbial diversity within the chicken gut microbiome revealed by metagenomics and culture.</title>
        <authorList>
            <person name="Gilroy R."/>
            <person name="Ravi A."/>
            <person name="Getino M."/>
            <person name="Pursley I."/>
            <person name="Horton D.L."/>
            <person name="Alikhan N.F."/>
            <person name="Baker D."/>
            <person name="Gharbi K."/>
            <person name="Hall N."/>
            <person name="Watson M."/>
            <person name="Adriaenssens E.M."/>
            <person name="Foster-Nyarko E."/>
            <person name="Jarju S."/>
            <person name="Secka A."/>
            <person name="Antonio M."/>
            <person name="Oren A."/>
            <person name="Chaudhuri R.R."/>
            <person name="La Ragione R."/>
            <person name="Hildebrand F."/>
            <person name="Pallen M.J."/>
        </authorList>
    </citation>
    <scope>NUCLEOTIDE SEQUENCE</scope>
    <source>
        <strain evidence="1">CHK196-3914</strain>
    </source>
</reference>
<organism evidence="1 2">
    <name type="scientific">Candidatus Mediterraneibacter stercoravium</name>
    <dbReference type="NCBI Taxonomy" id="2838685"/>
    <lineage>
        <taxon>Bacteria</taxon>
        <taxon>Bacillati</taxon>
        <taxon>Bacillota</taxon>
        <taxon>Clostridia</taxon>
        <taxon>Lachnospirales</taxon>
        <taxon>Lachnospiraceae</taxon>
        <taxon>Mediterraneibacter</taxon>
    </lineage>
</organism>
<accession>A0A9D2GBC5</accession>
<reference evidence="1" key="2">
    <citation type="submission" date="2021-04" db="EMBL/GenBank/DDBJ databases">
        <authorList>
            <person name="Gilroy R."/>
        </authorList>
    </citation>
    <scope>NUCLEOTIDE SEQUENCE</scope>
    <source>
        <strain evidence="1">CHK196-3914</strain>
    </source>
</reference>